<comment type="caution">
    <text evidence="2">The sequence shown here is derived from an EMBL/GenBank/DDBJ whole genome shotgun (WGS) entry which is preliminary data.</text>
</comment>
<dbReference type="EMBL" id="BAAAZA010000008">
    <property type="protein sequence ID" value="GAA3867862.1"/>
    <property type="molecule type" value="Genomic_DNA"/>
</dbReference>
<gene>
    <name evidence="2" type="ORF">GCM10022207_35690</name>
</gene>
<evidence type="ECO:0000313" key="3">
    <source>
        <dbReference type="Proteomes" id="UP001501563"/>
    </source>
</evidence>
<name>A0ABP7K7P0_9ACTN</name>
<feature type="transmembrane region" description="Helical" evidence="1">
    <location>
        <begin position="222"/>
        <end position="243"/>
    </location>
</feature>
<proteinExistence type="predicted"/>
<keyword evidence="1" id="KW-0472">Membrane</keyword>
<evidence type="ECO:0000256" key="1">
    <source>
        <dbReference type="SAM" id="Phobius"/>
    </source>
</evidence>
<keyword evidence="3" id="KW-1185">Reference proteome</keyword>
<sequence>MHPFAVKQLADRPRTRFSGDVSRRARSLLSAVLVGLACLLAPPGLLAVWAKYGIEDSARYAATTAPLASDAQVRDAIAAAVTDGIMREVHVGTPLEGSVQAFVHDAVRSFTATEAFRTAWDTANLSAHDAVMRALRNDGDTPVTIDLAPATERMKRQLVDEHVPFAGRIPIAHTEITLLQSKDLTKFRKGFRVLEVTGFWLPVAAVVFAVSGMLVSVCRRRAVLATGLGTALGAALLAVAIAVGRRMTLRDLPPDVSHPAAAAVYDALTETLRTAAWVMMALGLTVALVAWLTGMYARRRRASAGPPQAPSEEPTQVRA</sequence>
<organism evidence="2 3">
    <name type="scientific">Streptomyces lannensis</name>
    <dbReference type="NCBI Taxonomy" id="766498"/>
    <lineage>
        <taxon>Bacteria</taxon>
        <taxon>Bacillati</taxon>
        <taxon>Actinomycetota</taxon>
        <taxon>Actinomycetes</taxon>
        <taxon>Kitasatosporales</taxon>
        <taxon>Streptomycetaceae</taxon>
        <taxon>Streptomyces</taxon>
    </lineage>
</organism>
<dbReference type="Proteomes" id="UP001501563">
    <property type="component" value="Unassembled WGS sequence"/>
</dbReference>
<feature type="transmembrane region" description="Helical" evidence="1">
    <location>
        <begin position="275"/>
        <end position="297"/>
    </location>
</feature>
<reference evidence="3" key="1">
    <citation type="journal article" date="2019" name="Int. J. Syst. Evol. Microbiol.">
        <title>The Global Catalogue of Microorganisms (GCM) 10K type strain sequencing project: providing services to taxonomists for standard genome sequencing and annotation.</title>
        <authorList>
            <consortium name="The Broad Institute Genomics Platform"/>
            <consortium name="The Broad Institute Genome Sequencing Center for Infectious Disease"/>
            <person name="Wu L."/>
            <person name="Ma J."/>
        </authorList>
    </citation>
    <scope>NUCLEOTIDE SEQUENCE [LARGE SCALE GENOMIC DNA]</scope>
    <source>
        <strain evidence="3">JCM 16578</strain>
    </source>
</reference>
<accession>A0ABP7K7P0</accession>
<protein>
    <recommendedName>
        <fullName evidence="4">Integral membrane protein</fullName>
    </recommendedName>
</protein>
<keyword evidence="1" id="KW-1133">Transmembrane helix</keyword>
<evidence type="ECO:0000313" key="2">
    <source>
        <dbReference type="EMBL" id="GAA3867862.1"/>
    </source>
</evidence>
<evidence type="ECO:0008006" key="4">
    <source>
        <dbReference type="Google" id="ProtNLM"/>
    </source>
</evidence>
<feature type="transmembrane region" description="Helical" evidence="1">
    <location>
        <begin position="197"/>
        <end position="215"/>
    </location>
</feature>
<keyword evidence="1" id="KW-0812">Transmembrane</keyword>